<evidence type="ECO:0000313" key="2">
    <source>
        <dbReference type="Proteomes" id="UP000245216"/>
    </source>
</evidence>
<comment type="caution">
    <text evidence="1">The sequence shown here is derived from an EMBL/GenBank/DDBJ whole genome shotgun (WGS) entry which is preliminary data.</text>
</comment>
<sequence>MIDLQSFAARGDIREYLNAPFQDDGHAIATNSHIAVIVFEAGGGLPTAHEKMIGRVSALERDSRQYSQALPIILPERPGMPCKHCEGSGLVTVTDCDDCDGDGYFCHGNYEYECLACKGDGGLIEPAPKGKSDAEACMPCNGSGVEFRTIALEADGVRYRFQERYLRLIQGLPHHKLLVNGDPKAFARFEFDGGAGVLMPCYLD</sequence>
<reference evidence="1 2" key="2">
    <citation type="submission" date="2018-05" db="EMBL/GenBank/DDBJ databases">
        <authorList>
            <person name="Lanie J.A."/>
            <person name="Ng W.-L."/>
            <person name="Kazmierczak K.M."/>
            <person name="Andrzejewski T.M."/>
            <person name="Davidsen T.M."/>
            <person name="Wayne K.J."/>
            <person name="Tettelin H."/>
            <person name="Glass J.I."/>
            <person name="Rusch D."/>
            <person name="Podicherti R."/>
            <person name="Tsui H.-C.T."/>
            <person name="Winkler M.E."/>
        </authorList>
    </citation>
    <scope>NUCLEOTIDE SEQUENCE [LARGE SCALE GENOMIC DNA]</scope>
    <source>
        <strain evidence="1 2">YBY</strain>
    </source>
</reference>
<gene>
    <name evidence="1" type="ORF">DF183_14495</name>
</gene>
<evidence type="ECO:0000313" key="1">
    <source>
        <dbReference type="EMBL" id="PWE13041.1"/>
    </source>
</evidence>
<reference evidence="1 2" key="1">
    <citation type="submission" date="2018-05" db="EMBL/GenBank/DDBJ databases">
        <title>Genome Sequence of an Efficient Indole-Degrading Bacterium, Alcaligenes sp.YBY.</title>
        <authorList>
            <person name="Yang B."/>
        </authorList>
    </citation>
    <scope>NUCLEOTIDE SEQUENCE [LARGE SCALE GENOMIC DNA]</scope>
    <source>
        <strain evidence="1 2">YBY</strain>
    </source>
</reference>
<accession>A0A2U2BGB5</accession>
<organism evidence="1 2">
    <name type="scientific">Alcaligenes faecalis</name>
    <dbReference type="NCBI Taxonomy" id="511"/>
    <lineage>
        <taxon>Bacteria</taxon>
        <taxon>Pseudomonadati</taxon>
        <taxon>Pseudomonadota</taxon>
        <taxon>Betaproteobacteria</taxon>
        <taxon>Burkholderiales</taxon>
        <taxon>Alcaligenaceae</taxon>
        <taxon>Alcaligenes</taxon>
    </lineage>
</organism>
<dbReference type="RefSeq" id="WP_109089416.1">
    <property type="nucleotide sequence ID" value="NZ_QEXO01000004.1"/>
</dbReference>
<proteinExistence type="predicted"/>
<dbReference type="AlphaFoldDB" id="A0A2U2BGB5"/>
<dbReference type="SUPFAM" id="SSF57938">
    <property type="entry name" value="DnaJ/Hsp40 cysteine-rich domain"/>
    <property type="match status" value="1"/>
</dbReference>
<protein>
    <submittedName>
        <fullName evidence="1">Uncharacterized protein</fullName>
    </submittedName>
</protein>
<name>A0A2U2BGB5_ALCFA</name>
<dbReference type="Proteomes" id="UP000245216">
    <property type="component" value="Unassembled WGS sequence"/>
</dbReference>
<dbReference type="InterPro" id="IPR036410">
    <property type="entry name" value="HSP_DnaJ_Cys-rich_dom_sf"/>
</dbReference>
<dbReference type="EMBL" id="QEXO01000004">
    <property type="protein sequence ID" value="PWE13041.1"/>
    <property type="molecule type" value="Genomic_DNA"/>
</dbReference>